<keyword evidence="5 8" id="KW-0479">Metal-binding</keyword>
<dbReference type="PANTHER" id="PTHR34995">
    <property type="entry name" value="DNA-DIRECTED RNA POLYMERASE SUBUNIT BETA"/>
    <property type="match status" value="1"/>
</dbReference>
<dbReference type="EMBL" id="MW429372">
    <property type="protein sequence ID" value="QRG29375.1"/>
    <property type="molecule type" value="Genomic_DNA"/>
</dbReference>
<keyword evidence="7 8" id="KW-0804">Transcription</keyword>
<dbReference type="CDD" id="cd02655">
    <property type="entry name" value="RNAP_beta'_C"/>
    <property type="match status" value="1"/>
</dbReference>
<geneLocation type="chloroplast" evidence="12"/>
<feature type="domain" description="RNA polymerase Rpb1" evidence="10">
    <location>
        <begin position="1188"/>
        <end position="1272"/>
    </location>
</feature>
<comment type="subcellular location">
    <subcellularLocation>
        <location evidence="8">Plastid</location>
        <location evidence="8">Chloroplast</location>
    </subcellularLocation>
</comment>
<organism evidence="12">
    <name type="scientific">Maianthemum henryi</name>
    <dbReference type="NCBI Taxonomy" id="573517"/>
    <lineage>
        <taxon>Eukaryota</taxon>
        <taxon>Viridiplantae</taxon>
        <taxon>Streptophyta</taxon>
        <taxon>Embryophyta</taxon>
        <taxon>Tracheophyta</taxon>
        <taxon>Spermatophyta</taxon>
        <taxon>Magnoliopsida</taxon>
        <taxon>Liliopsida</taxon>
        <taxon>Asparagales</taxon>
        <taxon>Asparagaceae</taxon>
        <taxon>Nolinoideae</taxon>
        <taxon>Maianthemum</taxon>
    </lineage>
</organism>
<dbReference type="Pfam" id="PF05000">
    <property type="entry name" value="RNA_pol_Rpb1_4"/>
    <property type="match status" value="1"/>
</dbReference>
<keyword evidence="2 12" id="KW-0934">Plastid</keyword>
<keyword evidence="4 8" id="KW-0548">Nucleotidyltransferase</keyword>
<keyword evidence="3 8" id="KW-0808">Transferase</keyword>
<evidence type="ECO:0000259" key="10">
    <source>
        <dbReference type="Pfam" id="PF04998"/>
    </source>
</evidence>
<comment type="subunit">
    <text evidence="8">In plastids the minimal PEP RNA polymerase catalytic core is composed of four subunits: alpha, beta, beta', and beta''. When a (nuclear-encoded) sigma factor is associated with the core the holoenzyme is formed, which can initiate transcription.</text>
</comment>
<evidence type="ECO:0000313" key="12">
    <source>
        <dbReference type="EMBL" id="QRG29375.1"/>
    </source>
</evidence>
<dbReference type="InterPro" id="IPR042102">
    <property type="entry name" value="RNA_pol_Rpb1_3_sf"/>
</dbReference>
<evidence type="ECO:0000256" key="1">
    <source>
        <dbReference type="ARBA" id="ARBA00022478"/>
    </source>
</evidence>
<evidence type="ECO:0000259" key="11">
    <source>
        <dbReference type="Pfam" id="PF05000"/>
    </source>
</evidence>
<dbReference type="FunFam" id="1.10.132.30:FF:000002">
    <property type="entry name" value="DNA-directed RNA polymerase subunit beta"/>
    <property type="match status" value="1"/>
</dbReference>
<feature type="binding site" evidence="8">
    <location>
        <position position="300"/>
    </location>
    <ligand>
        <name>Zn(2+)</name>
        <dbReference type="ChEBI" id="CHEBI:29105"/>
    </ligand>
</feature>
<dbReference type="Pfam" id="PF04998">
    <property type="entry name" value="RNA_pol_Rpb1_5"/>
    <property type="match status" value="2"/>
</dbReference>
<proteinExistence type="inferred from homology"/>
<dbReference type="GO" id="GO:0000428">
    <property type="term" value="C:DNA-directed RNA polymerase complex"/>
    <property type="evidence" value="ECO:0007669"/>
    <property type="project" value="UniProtKB-KW"/>
</dbReference>
<comment type="cofactor">
    <cofactor evidence="8">
        <name>Zn(2+)</name>
        <dbReference type="ChEBI" id="CHEBI:29105"/>
    </cofactor>
    <text evidence="8">Binds 1 Zn(2+) ion per subunit.</text>
</comment>
<dbReference type="NCBIfam" id="TIGR02388">
    <property type="entry name" value="rpoC2_cyan"/>
    <property type="match status" value="1"/>
</dbReference>
<dbReference type="EC" id="2.7.7.6" evidence="8"/>
<comment type="function">
    <text evidence="8">DNA-dependent RNA polymerase catalyzes the transcription of DNA into RNA using the four ribonucleoside triphosphates as substrates.</text>
</comment>
<dbReference type="InterPro" id="IPR007081">
    <property type="entry name" value="RNA_pol_Rpb1_5"/>
</dbReference>
<comment type="similarity">
    <text evidence="8">Belongs to the RNA polymerase beta' chain family. RpoC2 subfamily.</text>
</comment>
<reference evidence="12" key="1">
    <citation type="submission" date="2021-01" db="EMBL/GenBank/DDBJ databases">
        <title>The complete chloroplast genome of Maianthemum henryi.</title>
        <authorList>
            <person name="Wang L."/>
        </authorList>
    </citation>
    <scope>NUCLEOTIDE SEQUENCE</scope>
</reference>
<protein>
    <recommendedName>
        <fullName evidence="8">DNA-directed RNA polymerase subunit beta''</fullName>
        <ecNumber evidence="8">2.7.7.6</ecNumber>
    </recommendedName>
    <alternativeName>
        <fullName evidence="8">PEP</fullName>
    </alternativeName>
    <alternativeName>
        <fullName evidence="8">Plastid-encoded RNA polymerase subunit beta''</fullName>
        <shortName evidence="8">RNA polymerase subunit beta''</shortName>
    </alternativeName>
</protein>
<dbReference type="InterPro" id="IPR007083">
    <property type="entry name" value="RNA_pol_Rpb1_4"/>
</dbReference>
<dbReference type="InterPro" id="IPR038120">
    <property type="entry name" value="Rpb1_funnel_sf"/>
</dbReference>
<feature type="domain" description="RNA polymerase Rpb1" evidence="11">
    <location>
        <begin position="93"/>
        <end position="157"/>
    </location>
</feature>
<evidence type="ECO:0000256" key="7">
    <source>
        <dbReference type="ARBA" id="ARBA00023163"/>
    </source>
</evidence>
<evidence type="ECO:0000256" key="3">
    <source>
        <dbReference type="ARBA" id="ARBA00022679"/>
    </source>
</evidence>
<dbReference type="GO" id="GO:0003899">
    <property type="term" value="F:DNA-directed RNA polymerase activity"/>
    <property type="evidence" value="ECO:0007669"/>
    <property type="project" value="UniProtKB-UniRule"/>
</dbReference>
<dbReference type="GeneID" id="67162538"/>
<dbReference type="PANTHER" id="PTHR34995:SF1">
    <property type="entry name" value="DNA-DIRECTED RNA POLYMERASE SUBUNIT BETA"/>
    <property type="match status" value="1"/>
</dbReference>
<dbReference type="HAMAP" id="MF_01324">
    <property type="entry name" value="RNApol_bact_RpoC2"/>
    <property type="match status" value="1"/>
</dbReference>
<evidence type="ECO:0000256" key="6">
    <source>
        <dbReference type="ARBA" id="ARBA00022833"/>
    </source>
</evidence>
<name>A0A890CBK2_9ASPA</name>
<dbReference type="GO" id="GO:0003677">
    <property type="term" value="F:DNA binding"/>
    <property type="evidence" value="ECO:0007669"/>
    <property type="project" value="UniProtKB-UniRule"/>
</dbReference>
<accession>A0A890CBK2</accession>
<dbReference type="RefSeq" id="YP_010157686.1">
    <property type="nucleotide sequence ID" value="NC_057254.1"/>
</dbReference>
<dbReference type="InterPro" id="IPR012756">
    <property type="entry name" value="DNA-dir_RpoC2_beta_pp"/>
</dbReference>
<evidence type="ECO:0000256" key="9">
    <source>
        <dbReference type="SAM" id="MobiDB-lite"/>
    </source>
</evidence>
<dbReference type="GO" id="GO:0006351">
    <property type="term" value="P:DNA-templated transcription"/>
    <property type="evidence" value="ECO:0007669"/>
    <property type="project" value="UniProtKB-UniRule"/>
</dbReference>
<dbReference type="GO" id="GO:0008270">
    <property type="term" value="F:zinc ion binding"/>
    <property type="evidence" value="ECO:0007669"/>
    <property type="project" value="UniProtKB-UniRule"/>
</dbReference>
<keyword evidence="1 8" id="KW-0240">DNA-directed RNA polymerase</keyword>
<keyword evidence="6 8" id="KW-0862">Zinc</keyword>
<keyword evidence="12" id="KW-0150">Chloroplast</keyword>
<feature type="binding site" evidence="8">
    <location>
        <position position="220"/>
    </location>
    <ligand>
        <name>Zn(2+)</name>
        <dbReference type="ChEBI" id="CHEBI:29105"/>
    </ligand>
</feature>
<evidence type="ECO:0000256" key="8">
    <source>
        <dbReference type="HAMAP-Rule" id="MF_01324"/>
    </source>
</evidence>
<dbReference type="Gene3D" id="1.10.1790.20">
    <property type="match status" value="1"/>
</dbReference>
<feature type="binding site" evidence="8">
    <location>
        <position position="290"/>
    </location>
    <ligand>
        <name>Zn(2+)</name>
        <dbReference type="ChEBI" id="CHEBI:29105"/>
    </ligand>
</feature>
<dbReference type="Gene3D" id="1.10.274.100">
    <property type="entry name" value="RNA polymerase Rpb1, domain 3"/>
    <property type="match status" value="1"/>
</dbReference>
<feature type="binding site" evidence="8">
    <location>
        <position position="297"/>
    </location>
    <ligand>
        <name>Zn(2+)</name>
        <dbReference type="ChEBI" id="CHEBI:29105"/>
    </ligand>
</feature>
<evidence type="ECO:0000256" key="4">
    <source>
        <dbReference type="ARBA" id="ARBA00022695"/>
    </source>
</evidence>
<feature type="region of interest" description="Disordered" evidence="9">
    <location>
        <begin position="737"/>
        <end position="757"/>
    </location>
</feature>
<comment type="catalytic activity">
    <reaction evidence="8">
        <text>RNA(n) + a ribonucleoside 5'-triphosphate = RNA(n+1) + diphosphate</text>
        <dbReference type="Rhea" id="RHEA:21248"/>
        <dbReference type="Rhea" id="RHEA-COMP:14527"/>
        <dbReference type="Rhea" id="RHEA-COMP:17342"/>
        <dbReference type="ChEBI" id="CHEBI:33019"/>
        <dbReference type="ChEBI" id="CHEBI:61557"/>
        <dbReference type="ChEBI" id="CHEBI:140395"/>
        <dbReference type="EC" id="2.7.7.6"/>
    </reaction>
</comment>
<dbReference type="InterPro" id="IPR050254">
    <property type="entry name" value="RNA_pol_beta''_euk"/>
</dbReference>
<feature type="domain" description="RNA polymerase Rpb1" evidence="10">
    <location>
        <begin position="172"/>
        <end position="372"/>
    </location>
</feature>
<evidence type="ECO:0000256" key="5">
    <source>
        <dbReference type="ARBA" id="ARBA00022723"/>
    </source>
</evidence>
<dbReference type="GO" id="GO:0009507">
    <property type="term" value="C:chloroplast"/>
    <property type="evidence" value="ECO:0007669"/>
    <property type="project" value="UniProtKB-SubCell"/>
</dbReference>
<gene>
    <name evidence="8 12" type="primary">rpoC2</name>
</gene>
<dbReference type="Gene3D" id="1.10.132.30">
    <property type="match status" value="1"/>
</dbReference>
<dbReference type="SUPFAM" id="SSF64484">
    <property type="entry name" value="beta and beta-prime subunits of DNA dependent RNA-polymerase"/>
    <property type="match status" value="1"/>
</dbReference>
<dbReference type="Gene3D" id="1.10.150.390">
    <property type="match status" value="1"/>
</dbReference>
<sequence>MAERADLVFHNKVIDGTAMKRLISRLIDHFGMAYTSHILDQVKTLGFQQATATSISLGIDDLLTIPSKGWLVQDAEQQSFILEKHHHYGNVHAVEKLRQSIEIWYATSEYLRQEMNPNFRMTDPSNPVHLMSFSGARGNASQVHQLVGMRGLMSDPQGQMIDLPIQSNLREGLSLTEYIISCYGARKGVVDTAVRTSDAGYLTRRLVEVVQHIIVRRTDCGTIRAISVSPRNGVTEKIFVQTLIGRVLADDIYMGIRCIAARNQDIGIGLANRFITFRAQPIYIRTPFTCRNTSWICQLCYGRSPTHGDLVELGEAIGIIAGQSIGEPGTQLTLRTFHTGGVFTGGTAEHVRAPSNGKIKFNEYLVHPTRTRHGHPAFLCSIDLYVTIDSRDIIHSVNIPPKSLILVQNDQYVESEQVIAEIRAGTSTFHFKERVRKHIYSESEGEMHWSTDVYHAPEYTYSNVHLLPKTSHLWILTGCPCRSSIVSFSLHKDQDQMNVHSFSVDERYSSGLSITKDRVRHKLLDPSGTRKKDREILDYSRLDRIISNDHWNFIYPSILQENSDFLAKRRRNRFLIPLQYDQEREKELIPSFGISIEIPINGILRRNSILAYFDDPRYRRKSSGITKYGTAEVDSIVKKEDLIEYRGAKEFSPKYQMKVDRFFFIPEEVHILPGSSSIMVRNNSIIGVDTQLALNTNTRSRVGGLVRVERKKKSIELKIFSGDIHFPGETDKISRHSGILIPPGTEKKNSKESKTKSKNGIYVQRITPIKKKYFVLVRPVVTYEIADGINLVKLFPQDLLQEKENVQLRVVNYILYGNGKSIRGIYHTSIQLVRTCLVLNWDQEKNGSMEEVHASFVEVRANDLIRDFIRIELVKSTISYTGKRYDTAGSGLIPDNGLDRTNINPFYSKVKIPLVTQHQGTIGTLLNRNKEGQSLRILSSFNCFRVGPFNGSKYNNVAKESNPITPIRGLLGPLGTIVPKIVNFYSSYHLITHNQILLNKYWLLDNLKQTFQVFEVLKYCLIDENRRIYNPSPWNNIILNPSHLNWCFLHYNYCEETSTIISIGQFICENISIFKYGPHIKKSGQIIIVHVDSLIIRSAKPYLATPGATVHGHYGETLSEGDTLVTFIYEKSRSGDITQGLPKVEQILEVRSIGSISMNLERRVEGWNERIPRVLGIPWGFLIGAELTIVQSRISLVNKIQKVYRSQGVQIHNRHIEIIVRQVTSKVLVSEDGMSNVFLPGELIGLLRAERAGRALDEAICYRAILLGITRASLNTQSFISEASFQETARVLAKAALRGRIDWLKGLKENVVLGGIIPVGTGFKKLVHRSRQDIHLEIKKKNLFELEMRDILLHHREFFCSCAPSNFYDTPEKSFKRIHNS</sequence>
<feature type="compositionally biased region" description="Basic and acidic residues" evidence="9">
    <location>
        <begin position="745"/>
        <end position="755"/>
    </location>
</feature>
<evidence type="ECO:0000256" key="2">
    <source>
        <dbReference type="ARBA" id="ARBA00022640"/>
    </source>
</evidence>